<comment type="caution">
    <text evidence="3">The sequence shown here is derived from an EMBL/GenBank/DDBJ whole genome shotgun (WGS) entry which is preliminary data.</text>
</comment>
<dbReference type="Proteomes" id="UP001611339">
    <property type="component" value="Unassembled WGS sequence"/>
</dbReference>
<name>A0ABW7U111_9ACTN</name>
<dbReference type="InterPro" id="IPR055878">
    <property type="entry name" value="DUF7455"/>
</dbReference>
<dbReference type="RefSeq" id="WP_398706328.1">
    <property type="nucleotide sequence ID" value="NZ_JBIRUI010000001.1"/>
</dbReference>
<gene>
    <name evidence="3" type="ORF">ACH407_00480</name>
</gene>
<sequence>MTGTWRGDAEPALEASAEAAKARHPSGAEKPAGVLLDSSDRCDGCGAGAAYRIQRQRGGHTEAYRLPTETLDFCGHHWRKHFPKMLDEGWVVIGANPDAIGYKP</sequence>
<protein>
    <recommendedName>
        <fullName evidence="2">DUF7455 domain-containing protein</fullName>
    </recommendedName>
</protein>
<feature type="region of interest" description="Disordered" evidence="1">
    <location>
        <begin position="1"/>
        <end position="35"/>
    </location>
</feature>
<keyword evidence="4" id="KW-1185">Reference proteome</keyword>
<organism evidence="3 4">
    <name type="scientific">Streptomyces litmocidini</name>
    <dbReference type="NCBI Taxonomy" id="67318"/>
    <lineage>
        <taxon>Bacteria</taxon>
        <taxon>Bacillati</taxon>
        <taxon>Actinomycetota</taxon>
        <taxon>Actinomycetes</taxon>
        <taxon>Kitasatosporales</taxon>
        <taxon>Streptomycetaceae</taxon>
        <taxon>Streptomyces</taxon>
    </lineage>
</organism>
<dbReference type="EMBL" id="JBIRUI010000001">
    <property type="protein sequence ID" value="MFI1712050.1"/>
    <property type="molecule type" value="Genomic_DNA"/>
</dbReference>
<feature type="domain" description="DUF7455" evidence="2">
    <location>
        <begin position="37"/>
        <end position="93"/>
    </location>
</feature>
<accession>A0ABW7U111</accession>
<evidence type="ECO:0000313" key="3">
    <source>
        <dbReference type="EMBL" id="MFI1712050.1"/>
    </source>
</evidence>
<evidence type="ECO:0000259" key="2">
    <source>
        <dbReference type="Pfam" id="PF24254"/>
    </source>
</evidence>
<proteinExistence type="predicted"/>
<feature type="compositionally biased region" description="Low complexity" evidence="1">
    <location>
        <begin position="10"/>
        <end position="19"/>
    </location>
</feature>
<reference evidence="3 4" key="1">
    <citation type="submission" date="2024-10" db="EMBL/GenBank/DDBJ databases">
        <title>The Natural Products Discovery Center: Release of the First 8490 Sequenced Strains for Exploring Actinobacteria Biosynthetic Diversity.</title>
        <authorList>
            <person name="Kalkreuter E."/>
            <person name="Kautsar S.A."/>
            <person name="Yang D."/>
            <person name="Bader C.D."/>
            <person name="Teijaro C.N."/>
            <person name="Fluegel L."/>
            <person name="Davis C.M."/>
            <person name="Simpson J.R."/>
            <person name="Lauterbach L."/>
            <person name="Steele A.D."/>
            <person name="Gui C."/>
            <person name="Meng S."/>
            <person name="Li G."/>
            <person name="Viehrig K."/>
            <person name="Ye F."/>
            <person name="Su P."/>
            <person name="Kiefer A.F."/>
            <person name="Nichols A."/>
            <person name="Cepeda A.J."/>
            <person name="Yan W."/>
            <person name="Fan B."/>
            <person name="Jiang Y."/>
            <person name="Adhikari A."/>
            <person name="Zheng C.-J."/>
            <person name="Schuster L."/>
            <person name="Cowan T.M."/>
            <person name="Smanski M.J."/>
            <person name="Chevrette M.G."/>
            <person name="De Carvalho L.P.S."/>
            <person name="Shen B."/>
        </authorList>
    </citation>
    <scope>NUCLEOTIDE SEQUENCE [LARGE SCALE GENOMIC DNA]</scope>
    <source>
        <strain evidence="3 4">NPDC020602</strain>
    </source>
</reference>
<evidence type="ECO:0000313" key="4">
    <source>
        <dbReference type="Proteomes" id="UP001611339"/>
    </source>
</evidence>
<dbReference type="Pfam" id="PF24254">
    <property type="entry name" value="DUF7455"/>
    <property type="match status" value="1"/>
</dbReference>
<evidence type="ECO:0000256" key="1">
    <source>
        <dbReference type="SAM" id="MobiDB-lite"/>
    </source>
</evidence>